<keyword evidence="2" id="KW-1185">Reference proteome</keyword>
<dbReference type="SUPFAM" id="SSF56059">
    <property type="entry name" value="Glutathione synthetase ATP-binding domain-like"/>
    <property type="match status" value="1"/>
</dbReference>
<sequence>MKYEQLDPMADDFARLAEDAGILPIGAEVIIDGPRVKKSDVDEAAYATYRLLIALHDIFKQRYGGSLEAFGHALGHTSHDLEVYLWDQGTFTPEVFTRADTVLTDEGFKFVEFNVGSSVGGMVNSSLAYLLGFPQQDVPLQAWAQHVAKRIPSGSLGILVEDEGPLDKMRRDLNVMAQQLEQAAGVTAIVCSQKELSWDGEQLCIGGRKIDWVYPLFFPNNVAADPESYSALRAALCENRVFMPITRRANIFGSKMALAMLHDIAATESVDSPFRQLVERWVAWTTRLDEGRLSFAIEHQQYLVLKPVLGLGGKGVVIGRETDPDSWRQALTGALVQQQEMFILQHFYPPAVETVTTSHSQHGRRSYEARCVWGIYTLDGHSGGTPFMRSSPVLRTAVINYATGGSVGALPMR</sequence>
<accession>A0ABT8B4U7</accession>
<comment type="caution">
    <text evidence="1">The sequence shown here is derived from an EMBL/GenBank/DDBJ whole genome shotgun (WGS) entry which is preliminary data.</text>
</comment>
<gene>
    <name evidence="1" type="ORF">QWZ03_07840</name>
</gene>
<dbReference type="RefSeq" id="WP_290332200.1">
    <property type="nucleotide sequence ID" value="NZ_JAUFPU010000005.1"/>
</dbReference>
<proteinExistence type="predicted"/>
<dbReference type="EMBL" id="JAUFPU010000005">
    <property type="protein sequence ID" value="MDN3576671.1"/>
    <property type="molecule type" value="Genomic_DNA"/>
</dbReference>
<evidence type="ECO:0000313" key="1">
    <source>
        <dbReference type="EMBL" id="MDN3576671.1"/>
    </source>
</evidence>
<organism evidence="1 2">
    <name type="scientific">Chitinimonas viridis</name>
    <dbReference type="NCBI Taxonomy" id="664880"/>
    <lineage>
        <taxon>Bacteria</taxon>
        <taxon>Pseudomonadati</taxon>
        <taxon>Pseudomonadota</taxon>
        <taxon>Betaproteobacteria</taxon>
        <taxon>Neisseriales</taxon>
        <taxon>Chitinibacteraceae</taxon>
        <taxon>Chitinimonas</taxon>
    </lineage>
</organism>
<protein>
    <recommendedName>
        <fullName evidence="3">Glutathionylspermidine synthase family protein</fullName>
    </recommendedName>
</protein>
<reference evidence="1" key="2">
    <citation type="submission" date="2023-06" db="EMBL/GenBank/DDBJ databases">
        <authorList>
            <person name="Lucena T."/>
            <person name="Sun Q."/>
        </authorList>
    </citation>
    <scope>NUCLEOTIDE SEQUENCE</scope>
    <source>
        <strain evidence="1">CECT 7703</strain>
    </source>
</reference>
<evidence type="ECO:0000313" key="2">
    <source>
        <dbReference type="Proteomes" id="UP001180081"/>
    </source>
</evidence>
<evidence type="ECO:0008006" key="3">
    <source>
        <dbReference type="Google" id="ProtNLM"/>
    </source>
</evidence>
<reference evidence="1" key="1">
    <citation type="journal article" date="2014" name="Int. J. Syst. Evol. Microbiol.">
        <title>Complete genome of a new Firmicutes species belonging to the dominant human colonic microbiota ('Ruminococcus bicirculans') reveals two chromosomes and a selective capacity to utilize plant glucans.</title>
        <authorList>
            <consortium name="NISC Comparative Sequencing Program"/>
            <person name="Wegmann U."/>
            <person name="Louis P."/>
            <person name="Goesmann A."/>
            <person name="Henrissat B."/>
            <person name="Duncan S.H."/>
            <person name="Flint H.J."/>
        </authorList>
    </citation>
    <scope>NUCLEOTIDE SEQUENCE</scope>
    <source>
        <strain evidence="1">CECT 7703</strain>
    </source>
</reference>
<dbReference type="Proteomes" id="UP001180081">
    <property type="component" value="Unassembled WGS sequence"/>
</dbReference>
<name>A0ABT8B4U7_9NEIS</name>